<proteinExistence type="predicted"/>
<evidence type="ECO:0000313" key="1">
    <source>
        <dbReference type="EMBL" id="KAK3285853.1"/>
    </source>
</evidence>
<protein>
    <submittedName>
        <fullName evidence="1">Uncharacterized protein</fullName>
    </submittedName>
</protein>
<evidence type="ECO:0000313" key="2">
    <source>
        <dbReference type="Proteomes" id="UP001190700"/>
    </source>
</evidence>
<sequence>MDHFAILDVPIAEVGDIVHGICYAHCKIKLNEKPGMFEDANNVEGFKRGVAGIHRITITSVRTKAFNLLIKTYEADEVYICEWFCDYWWGKWGGWVLGALPPGKPSTQNSPEACNRWSKHSFCNGKQLLLAPFHQHALKFVREDTIYDREFPVPTGPIARATTYG</sequence>
<comment type="caution">
    <text evidence="1">The sequence shown here is derived from an EMBL/GenBank/DDBJ whole genome shotgun (WGS) entry which is preliminary data.</text>
</comment>
<dbReference type="EMBL" id="LGRX02001605">
    <property type="protein sequence ID" value="KAK3285853.1"/>
    <property type="molecule type" value="Genomic_DNA"/>
</dbReference>
<dbReference type="AlphaFoldDB" id="A0AAE0GX69"/>
<accession>A0AAE0GX69</accession>
<name>A0AAE0GX69_9CHLO</name>
<gene>
    <name evidence="1" type="ORF">CYMTET_6564</name>
</gene>
<keyword evidence="2" id="KW-1185">Reference proteome</keyword>
<reference evidence="1 2" key="1">
    <citation type="journal article" date="2015" name="Genome Biol. Evol.">
        <title>Comparative Genomics of a Bacterivorous Green Alga Reveals Evolutionary Causalities and Consequences of Phago-Mixotrophic Mode of Nutrition.</title>
        <authorList>
            <person name="Burns J.A."/>
            <person name="Paasch A."/>
            <person name="Narechania A."/>
            <person name="Kim E."/>
        </authorList>
    </citation>
    <scope>NUCLEOTIDE SEQUENCE [LARGE SCALE GENOMIC DNA]</scope>
    <source>
        <strain evidence="1 2">PLY_AMNH</strain>
    </source>
</reference>
<organism evidence="1 2">
    <name type="scientific">Cymbomonas tetramitiformis</name>
    <dbReference type="NCBI Taxonomy" id="36881"/>
    <lineage>
        <taxon>Eukaryota</taxon>
        <taxon>Viridiplantae</taxon>
        <taxon>Chlorophyta</taxon>
        <taxon>Pyramimonadophyceae</taxon>
        <taxon>Pyramimonadales</taxon>
        <taxon>Pyramimonadaceae</taxon>
        <taxon>Cymbomonas</taxon>
    </lineage>
</organism>
<dbReference type="Proteomes" id="UP001190700">
    <property type="component" value="Unassembled WGS sequence"/>
</dbReference>